<reference evidence="1 2" key="1">
    <citation type="submission" date="2018-03" db="EMBL/GenBank/DDBJ databases">
        <title>Genomic Encyclopedia of Archaeal and Bacterial Type Strains, Phase II (KMG-II): from individual species to whole genera.</title>
        <authorList>
            <person name="Goeker M."/>
        </authorList>
    </citation>
    <scope>NUCLEOTIDE SEQUENCE [LARGE SCALE GENOMIC DNA]</scope>
    <source>
        <strain evidence="1 2">DSM 43146</strain>
    </source>
</reference>
<dbReference type="Proteomes" id="UP000239415">
    <property type="component" value="Unassembled WGS sequence"/>
</dbReference>
<proteinExistence type="predicted"/>
<name>A0A2T0K9Z3_9ACTN</name>
<accession>A0A2T0K9Z3</accession>
<keyword evidence="2" id="KW-1185">Reference proteome</keyword>
<dbReference type="AlphaFoldDB" id="A0A2T0K9Z3"/>
<evidence type="ECO:0000313" key="2">
    <source>
        <dbReference type="Proteomes" id="UP000239415"/>
    </source>
</evidence>
<evidence type="ECO:0000313" key="1">
    <source>
        <dbReference type="EMBL" id="PRX19958.1"/>
    </source>
</evidence>
<organism evidence="1 2">
    <name type="scientific">Actinoplanes italicus</name>
    <dbReference type="NCBI Taxonomy" id="113567"/>
    <lineage>
        <taxon>Bacteria</taxon>
        <taxon>Bacillati</taxon>
        <taxon>Actinomycetota</taxon>
        <taxon>Actinomycetes</taxon>
        <taxon>Micromonosporales</taxon>
        <taxon>Micromonosporaceae</taxon>
        <taxon>Actinoplanes</taxon>
    </lineage>
</organism>
<sequence>MSGVLLTFDVGVDERHTVQFSFNKFWGGLSITVDGYDVVDTVRLASVELVKRYNFVVGVREQHYVTIEHHRKLMFAGFRPQPVLAYVDGVLVAQGVA</sequence>
<comment type="caution">
    <text evidence="1">The sequence shown here is derived from an EMBL/GenBank/DDBJ whole genome shotgun (WGS) entry which is preliminary data.</text>
</comment>
<protein>
    <submittedName>
        <fullName evidence="1">Uncharacterized protein</fullName>
    </submittedName>
</protein>
<gene>
    <name evidence="1" type="ORF">CLV67_109223</name>
</gene>
<dbReference type="EMBL" id="PVMZ01000009">
    <property type="protein sequence ID" value="PRX19958.1"/>
    <property type="molecule type" value="Genomic_DNA"/>
</dbReference>